<evidence type="ECO:0000256" key="1">
    <source>
        <dbReference type="SAM" id="Coils"/>
    </source>
</evidence>
<keyword evidence="1" id="KW-0175">Coiled coil</keyword>
<protein>
    <submittedName>
        <fullName evidence="3">Uncharacterized protein</fullName>
    </submittedName>
</protein>
<name>A0A1A9W6S0_9MUSC</name>
<evidence type="ECO:0000256" key="2">
    <source>
        <dbReference type="SAM" id="Phobius"/>
    </source>
</evidence>
<accession>A0A1A9W6S0</accession>
<keyword evidence="2" id="KW-0472">Membrane</keyword>
<feature type="transmembrane region" description="Helical" evidence="2">
    <location>
        <begin position="12"/>
        <end position="33"/>
    </location>
</feature>
<reference evidence="3" key="2">
    <citation type="submission" date="2020-05" db="UniProtKB">
        <authorList>
            <consortium name="EnsemblMetazoa"/>
        </authorList>
    </citation>
    <scope>IDENTIFICATION</scope>
    <source>
        <strain evidence="3">IAEA</strain>
    </source>
</reference>
<sequence length="130" mass="15307">MVSGIKRHRLSATRLFFAIVVLGSLAVFCGYRMPSHEKEVIRLRSEIFTLENMRARLYDMLNKKAAKNYEQIIKENLEEKRKLKRTIEELEAEVDRLKKKSHGTDYVNAIDIIFVTSISTQQTYQIHQIY</sequence>
<dbReference type="AlphaFoldDB" id="A0A1A9W6S0"/>
<feature type="coiled-coil region" evidence="1">
    <location>
        <begin position="62"/>
        <end position="100"/>
    </location>
</feature>
<keyword evidence="4" id="KW-1185">Reference proteome</keyword>
<organism evidence="3 4">
    <name type="scientific">Glossina brevipalpis</name>
    <dbReference type="NCBI Taxonomy" id="37001"/>
    <lineage>
        <taxon>Eukaryota</taxon>
        <taxon>Metazoa</taxon>
        <taxon>Ecdysozoa</taxon>
        <taxon>Arthropoda</taxon>
        <taxon>Hexapoda</taxon>
        <taxon>Insecta</taxon>
        <taxon>Pterygota</taxon>
        <taxon>Neoptera</taxon>
        <taxon>Endopterygota</taxon>
        <taxon>Diptera</taxon>
        <taxon>Brachycera</taxon>
        <taxon>Muscomorpha</taxon>
        <taxon>Hippoboscoidea</taxon>
        <taxon>Glossinidae</taxon>
        <taxon>Glossina</taxon>
    </lineage>
</organism>
<dbReference type="EnsemblMetazoa" id="GBRI008254-RA">
    <property type="protein sequence ID" value="GBRI008254-PA"/>
    <property type="gene ID" value="GBRI008254"/>
</dbReference>
<proteinExistence type="predicted"/>
<keyword evidence="2" id="KW-0812">Transmembrane</keyword>
<keyword evidence="2" id="KW-1133">Transmembrane helix</keyword>
<evidence type="ECO:0000313" key="3">
    <source>
        <dbReference type="EnsemblMetazoa" id="GBRI008254-PA"/>
    </source>
</evidence>
<evidence type="ECO:0000313" key="4">
    <source>
        <dbReference type="Proteomes" id="UP000091820"/>
    </source>
</evidence>
<dbReference type="VEuPathDB" id="VectorBase:GBRI008254"/>
<dbReference type="Proteomes" id="UP000091820">
    <property type="component" value="Unassembled WGS sequence"/>
</dbReference>
<reference evidence="4" key="1">
    <citation type="submission" date="2014-03" db="EMBL/GenBank/DDBJ databases">
        <authorList>
            <person name="Aksoy S."/>
            <person name="Warren W."/>
            <person name="Wilson R.K."/>
        </authorList>
    </citation>
    <scope>NUCLEOTIDE SEQUENCE [LARGE SCALE GENOMIC DNA]</scope>
    <source>
        <strain evidence="4">IAEA</strain>
    </source>
</reference>